<dbReference type="Gene3D" id="3.30.1330.10">
    <property type="entry name" value="PurM-like, N-terminal domain"/>
    <property type="match status" value="1"/>
</dbReference>
<evidence type="ECO:0000313" key="5">
    <source>
        <dbReference type="Proteomes" id="UP000049979"/>
    </source>
</evidence>
<dbReference type="OrthoDB" id="9801934at2"/>
<dbReference type="InterPro" id="IPR016188">
    <property type="entry name" value="PurM-like_N"/>
</dbReference>
<name>A0A0M6WWM4_9FIRM</name>
<evidence type="ECO:0000256" key="1">
    <source>
        <dbReference type="ARBA" id="ARBA00006243"/>
    </source>
</evidence>
<dbReference type="InterPro" id="IPR011854">
    <property type="entry name" value="HypE"/>
</dbReference>
<dbReference type="CDD" id="cd02197">
    <property type="entry name" value="HypE"/>
    <property type="match status" value="1"/>
</dbReference>
<evidence type="ECO:0000259" key="3">
    <source>
        <dbReference type="Pfam" id="PF02769"/>
    </source>
</evidence>
<dbReference type="EMBL" id="CVRR01000060">
    <property type="protein sequence ID" value="CRL42101.1"/>
    <property type="molecule type" value="Genomic_DNA"/>
</dbReference>
<dbReference type="PANTHER" id="PTHR30303:SF0">
    <property type="entry name" value="CARBAMOYL DEHYDRATASE HYPE"/>
    <property type="match status" value="1"/>
</dbReference>
<organism evidence="4 5">
    <name type="scientific">Roseburia faecis</name>
    <dbReference type="NCBI Taxonomy" id="301302"/>
    <lineage>
        <taxon>Bacteria</taxon>
        <taxon>Bacillati</taxon>
        <taxon>Bacillota</taxon>
        <taxon>Clostridia</taxon>
        <taxon>Lachnospirales</taxon>
        <taxon>Lachnospiraceae</taxon>
        <taxon>Roseburia</taxon>
    </lineage>
</organism>
<dbReference type="GO" id="GO:0051604">
    <property type="term" value="P:protein maturation"/>
    <property type="evidence" value="ECO:0007669"/>
    <property type="project" value="TreeGrafter"/>
</dbReference>
<evidence type="ECO:0000313" key="4">
    <source>
        <dbReference type="EMBL" id="CRL42101.1"/>
    </source>
</evidence>
<accession>A0A0M6WWM4</accession>
<proteinExistence type="inferred from homology"/>
<sequence length="335" mass="35004">MENKTVTMAHGAGGKQTSELIDQVFKAHFANNDLTADDAAVLVPPAGRMAVSTDGFIVSPAFFPGGNIGKLSICGTVNDLACMGAKPLYLTCAFVIEEGFPMDKLEEIAAAMEKTAKEAGVHIVSGDTKVAGKGQVDGIFITTTGMGEIEEGVTVGGELAKPGDAIIVTGDIGRHGCTILLEREDFGIDADVTSDCAPLWKTVKAVMDTTHNLHVIRDATRGGVGTVLYEIAGQSSVGIRLNAEAVPVRPEVKGVCGMLGLEPLYLACEGRLVIMAPKEEAEGIVETLKKCPYSADAAIIGEVIAEEPGRVIMETEIGTQALLPQPGGELLPRIC</sequence>
<reference evidence="5" key="1">
    <citation type="submission" date="2015-05" db="EMBL/GenBank/DDBJ databases">
        <authorList>
            <consortium name="Pathogen Informatics"/>
        </authorList>
    </citation>
    <scope>NUCLEOTIDE SEQUENCE [LARGE SCALE GENOMIC DNA]</scope>
    <source>
        <strain evidence="5">M72</strain>
    </source>
</reference>
<dbReference type="SUPFAM" id="SSF55326">
    <property type="entry name" value="PurM N-terminal domain-like"/>
    <property type="match status" value="1"/>
</dbReference>
<dbReference type="PIRSF" id="PIRSF005644">
    <property type="entry name" value="Hdrgns_mtr_HypE"/>
    <property type="match status" value="1"/>
</dbReference>
<dbReference type="InterPro" id="IPR036921">
    <property type="entry name" value="PurM-like_N_sf"/>
</dbReference>
<comment type="similarity">
    <text evidence="1">Belongs to the HypE family.</text>
</comment>
<dbReference type="Pfam" id="PF02769">
    <property type="entry name" value="AIRS_C"/>
    <property type="match status" value="1"/>
</dbReference>
<keyword evidence="5" id="KW-1185">Reference proteome</keyword>
<dbReference type="STRING" id="301302.ERS852420_02797"/>
<dbReference type="NCBIfam" id="TIGR02124">
    <property type="entry name" value="hypE"/>
    <property type="match status" value="1"/>
</dbReference>
<dbReference type="InterPro" id="IPR036676">
    <property type="entry name" value="PurM-like_C_sf"/>
</dbReference>
<dbReference type="Proteomes" id="UP000049979">
    <property type="component" value="Unassembled WGS sequence"/>
</dbReference>
<protein>
    <submittedName>
        <fullName evidence="4">Hydrogenase maturation factor</fullName>
    </submittedName>
</protein>
<dbReference type="InterPro" id="IPR010918">
    <property type="entry name" value="PurM-like_C_dom"/>
</dbReference>
<evidence type="ECO:0000259" key="2">
    <source>
        <dbReference type="Pfam" id="PF00586"/>
    </source>
</evidence>
<dbReference type="PANTHER" id="PTHR30303">
    <property type="entry name" value="HYDROGENASE ISOENZYMES FORMATION PROTEIN HYPE"/>
    <property type="match status" value="1"/>
</dbReference>
<feature type="domain" description="PurM-like C-terminal" evidence="3">
    <location>
        <begin position="161"/>
        <end position="312"/>
    </location>
</feature>
<dbReference type="RefSeq" id="WP_055068618.1">
    <property type="nucleotide sequence ID" value="NZ_CP173697.1"/>
</dbReference>
<dbReference type="Pfam" id="PF00586">
    <property type="entry name" value="AIRS"/>
    <property type="match status" value="1"/>
</dbReference>
<feature type="domain" description="PurM-like N-terminal" evidence="2">
    <location>
        <begin position="37"/>
        <end position="149"/>
    </location>
</feature>
<dbReference type="SUPFAM" id="SSF56042">
    <property type="entry name" value="PurM C-terminal domain-like"/>
    <property type="match status" value="1"/>
</dbReference>
<dbReference type="Gene3D" id="3.90.650.10">
    <property type="entry name" value="PurM-like C-terminal domain"/>
    <property type="match status" value="1"/>
</dbReference>
<gene>
    <name evidence="4" type="ORF">M72_14451</name>
</gene>
<dbReference type="AlphaFoldDB" id="A0A0M6WWM4"/>